<organism evidence="2 3">
    <name type="scientific">Clostridium folliculivorans</name>
    <dbReference type="NCBI Taxonomy" id="2886038"/>
    <lineage>
        <taxon>Bacteria</taxon>
        <taxon>Bacillati</taxon>
        <taxon>Bacillota</taxon>
        <taxon>Clostridia</taxon>
        <taxon>Eubacteriales</taxon>
        <taxon>Clostridiaceae</taxon>
        <taxon>Clostridium</taxon>
    </lineage>
</organism>
<dbReference type="GO" id="GO:0016747">
    <property type="term" value="F:acyltransferase activity, transferring groups other than amino-acyl groups"/>
    <property type="evidence" value="ECO:0007669"/>
    <property type="project" value="InterPro"/>
</dbReference>
<dbReference type="SUPFAM" id="SSF55729">
    <property type="entry name" value="Acyl-CoA N-acyltransferases (Nat)"/>
    <property type="match status" value="1"/>
</dbReference>
<gene>
    <name evidence="2" type="ORF">CFOLD11_10350</name>
</gene>
<keyword evidence="3" id="KW-1185">Reference proteome</keyword>
<proteinExistence type="predicted"/>
<evidence type="ECO:0000259" key="1">
    <source>
        <dbReference type="PROSITE" id="PS51186"/>
    </source>
</evidence>
<dbReference type="InterPro" id="IPR016181">
    <property type="entry name" value="Acyl_CoA_acyltransferase"/>
</dbReference>
<protein>
    <recommendedName>
        <fullName evidence="1">N-acetyltransferase domain-containing protein</fullName>
    </recommendedName>
</protein>
<dbReference type="InterPro" id="IPR000182">
    <property type="entry name" value="GNAT_dom"/>
</dbReference>
<comment type="caution">
    <text evidence="2">The sequence shown here is derived from an EMBL/GenBank/DDBJ whole genome shotgun (WGS) entry which is preliminary data.</text>
</comment>
<reference evidence="2" key="1">
    <citation type="journal article" date="2023" name="Int. J. Syst. Evol. Microbiol.">
        <title>&lt;i&gt;Clostridium folliculivorans&lt;/i&gt; sp. nov., isolated from soil samples of an organic paddy in Japan.</title>
        <authorList>
            <person name="Tazawa J."/>
            <person name="Kobayashi H."/>
            <person name="Tanizawa Y."/>
            <person name="Uchino A."/>
            <person name="Tanaka F."/>
            <person name="Urashima Y."/>
            <person name="Miura S."/>
            <person name="Sakamoto M."/>
            <person name="Ohkuma M."/>
            <person name="Tohno M."/>
        </authorList>
    </citation>
    <scope>NUCLEOTIDE SEQUENCE</scope>
    <source>
        <strain evidence="2">D1-1</strain>
    </source>
</reference>
<dbReference type="Gene3D" id="3.40.630.30">
    <property type="match status" value="1"/>
</dbReference>
<dbReference type="PROSITE" id="PS51186">
    <property type="entry name" value="GNAT"/>
    <property type="match status" value="1"/>
</dbReference>
<accession>A0A9W6D9J9</accession>
<evidence type="ECO:0000313" key="2">
    <source>
        <dbReference type="EMBL" id="GKU24209.1"/>
    </source>
</evidence>
<evidence type="ECO:0000313" key="3">
    <source>
        <dbReference type="Proteomes" id="UP001057868"/>
    </source>
</evidence>
<dbReference type="Proteomes" id="UP001057868">
    <property type="component" value="Unassembled WGS sequence"/>
</dbReference>
<feature type="domain" description="N-acetyltransferase" evidence="1">
    <location>
        <begin position="112"/>
        <end position="231"/>
    </location>
</feature>
<dbReference type="AlphaFoldDB" id="A0A9W6D9J9"/>
<dbReference type="EMBL" id="BQXY01000001">
    <property type="protein sequence ID" value="GKU24209.1"/>
    <property type="molecule type" value="Genomic_DNA"/>
</dbReference>
<dbReference type="Pfam" id="PF00583">
    <property type="entry name" value="Acetyltransf_1"/>
    <property type="match status" value="1"/>
</dbReference>
<sequence length="231" mass="26540">MMKDKAIKYLIKNPLLHTGMLETMRRGTSDILYAEDDAVLLKEEKSNAYMLSVDDFEKGKELLDSISSCNLILSHQEFMVAYIIDRFRLSKKLECFQAVYMDKAKLSVSEELEIKQLDKSHVEIILEHYGKLSKSELETILDDGDLFGGYKDGALIGFIGNHLEGSMGLLAIFPQYRRLGYGTMLESYMINHMLENDLIPFAQIEVDNEKSLALQKRLGFSISKDRLFWIF</sequence>
<dbReference type="CDD" id="cd04301">
    <property type="entry name" value="NAT_SF"/>
    <property type="match status" value="1"/>
</dbReference>
<name>A0A9W6D9J9_9CLOT</name>